<dbReference type="InterPro" id="IPR045906">
    <property type="entry name" value="ULK4"/>
</dbReference>
<dbReference type="EMBL" id="CAJHNH020001727">
    <property type="protein sequence ID" value="CAG5124212.1"/>
    <property type="molecule type" value="Genomic_DNA"/>
</dbReference>
<dbReference type="OrthoDB" id="24822at2759"/>
<feature type="region of interest" description="Disordered" evidence="1">
    <location>
        <begin position="380"/>
        <end position="420"/>
    </location>
</feature>
<gene>
    <name evidence="3" type="ORF">CUNI_LOCUS9770</name>
</gene>
<protein>
    <recommendedName>
        <fullName evidence="2">Protein kinase domain-containing protein</fullName>
    </recommendedName>
</protein>
<dbReference type="Pfam" id="PF00069">
    <property type="entry name" value="Pkinase"/>
    <property type="match status" value="1"/>
</dbReference>
<dbReference type="GO" id="GO:0005524">
    <property type="term" value="F:ATP binding"/>
    <property type="evidence" value="ECO:0007669"/>
    <property type="project" value="InterPro"/>
</dbReference>
<dbReference type="Gene3D" id="1.25.10.10">
    <property type="entry name" value="Leucine-rich Repeat Variant"/>
    <property type="match status" value="2"/>
</dbReference>
<dbReference type="InterPro" id="IPR000719">
    <property type="entry name" value="Prot_kinase_dom"/>
</dbReference>
<dbReference type="InterPro" id="IPR011989">
    <property type="entry name" value="ARM-like"/>
</dbReference>
<dbReference type="GO" id="GO:0004672">
    <property type="term" value="F:protein kinase activity"/>
    <property type="evidence" value="ECO:0007669"/>
    <property type="project" value="InterPro"/>
</dbReference>
<keyword evidence="4" id="KW-1185">Reference proteome</keyword>
<organism evidence="3 4">
    <name type="scientific">Candidula unifasciata</name>
    <dbReference type="NCBI Taxonomy" id="100452"/>
    <lineage>
        <taxon>Eukaryota</taxon>
        <taxon>Metazoa</taxon>
        <taxon>Spiralia</taxon>
        <taxon>Lophotrochozoa</taxon>
        <taxon>Mollusca</taxon>
        <taxon>Gastropoda</taxon>
        <taxon>Heterobranchia</taxon>
        <taxon>Euthyneura</taxon>
        <taxon>Panpulmonata</taxon>
        <taxon>Eupulmonata</taxon>
        <taxon>Stylommatophora</taxon>
        <taxon>Helicina</taxon>
        <taxon>Helicoidea</taxon>
        <taxon>Geomitridae</taxon>
        <taxon>Candidula</taxon>
    </lineage>
</organism>
<dbReference type="Proteomes" id="UP000678393">
    <property type="component" value="Unassembled WGS sequence"/>
</dbReference>
<dbReference type="Pfam" id="PF23606">
    <property type="entry name" value="HEAT_ULK4"/>
    <property type="match status" value="1"/>
</dbReference>
<dbReference type="PROSITE" id="PS50011">
    <property type="entry name" value="PROTEIN_KINASE_DOM"/>
    <property type="match status" value="1"/>
</dbReference>
<dbReference type="InterPro" id="IPR016024">
    <property type="entry name" value="ARM-type_fold"/>
</dbReference>
<proteinExistence type="predicted"/>
<reference evidence="3" key="1">
    <citation type="submission" date="2021-04" db="EMBL/GenBank/DDBJ databases">
        <authorList>
            <consortium name="Molecular Ecology Group"/>
        </authorList>
    </citation>
    <scope>NUCLEOTIDE SEQUENCE</scope>
</reference>
<name>A0A8S3ZB50_9EUPU</name>
<feature type="compositionally biased region" description="Basic and acidic residues" evidence="1">
    <location>
        <begin position="403"/>
        <end position="414"/>
    </location>
</feature>
<dbReference type="InterPro" id="IPR056981">
    <property type="entry name" value="HEAT_ULK4_RUNKEL"/>
</dbReference>
<evidence type="ECO:0000259" key="2">
    <source>
        <dbReference type="PROSITE" id="PS50011"/>
    </source>
</evidence>
<evidence type="ECO:0000313" key="3">
    <source>
        <dbReference type="EMBL" id="CAG5124212.1"/>
    </source>
</evidence>
<comment type="caution">
    <text evidence="3">The sequence shown here is derived from an EMBL/GenBank/DDBJ whole genome shotgun (WGS) entry which is preliminary data.</text>
</comment>
<dbReference type="InterPro" id="IPR011009">
    <property type="entry name" value="Kinase-like_dom_sf"/>
</dbReference>
<dbReference type="Gene3D" id="1.10.510.10">
    <property type="entry name" value="Transferase(Phosphotransferase) domain 1"/>
    <property type="match status" value="1"/>
</dbReference>
<feature type="domain" description="Protein kinase" evidence="2">
    <location>
        <begin position="4"/>
        <end position="280"/>
    </location>
</feature>
<accession>A0A8S3ZB50</accession>
<dbReference type="AlphaFoldDB" id="A0A8S3ZB50"/>
<dbReference type="PANTHER" id="PTHR46240:SF1">
    <property type="entry name" value="SERINE_THREONINE-PROTEIN KINASE ULK4"/>
    <property type="match status" value="1"/>
</dbReference>
<evidence type="ECO:0000256" key="1">
    <source>
        <dbReference type="SAM" id="MobiDB-lite"/>
    </source>
</evidence>
<evidence type="ECO:0000313" key="4">
    <source>
        <dbReference type="Proteomes" id="UP000678393"/>
    </source>
</evidence>
<sequence>MENFVLYEELTKGANTVVYKGRRKGTINFVAIHCIDKCKRPEVTNMVRMTHDIEHENVVKFYEWYETSNHLWMVVELCNGGSLETLIAQDSNLPESAVRSLGVQLVTGLHYIHSHNILFHDLCPSKILLDTIGVLKLADFGLSKVEGENLDELFLKFAEAGEHWNIETVEEIMKHNKSSGSVMYMAPELVQGAEPSVLSDLWSLGCVLYEMFAGHPPFLAEKEEHIKERILSTDFPIPKVKGLRLSAKPSAEFLSLLEGLLNKDPSKRMTWSELVNHPFWQGELSKLAKDLSPFSVVRASQVSVVGSSSVYEQGDGSLLGQVKAVDARRSMEPPMINLDIADGSRPGTVVGMGDYLRPKTAPGLESGGSLFTLSARPHTAVPPDEIGASPLRPTQAPLTTRETVGKTTDDETSSHDNMSGTKRLIFHDSDFTTAQIVDNPKIQKVPPCKFDPKMLPVPPFTVEKLTGLSVKEIQKQAKAITDSIAQIEKGPPSQKRLQLLNYLVCVASCKQLSTALVSTRKHLCKLKFSRALALIAHFTESVDVSVNLAEPLSILVDVLRENMKNNRLRQAVLPALGELINLVATQEQKLQDSVEIWAVPSVAYTTIIRGLREGDDQILNHMAAKIIENVTATKTSHAQKFVTQEVCQSLWYLFKHSTVDAVRCTAISALCRLTWHSPAMFQNLLDVGGLNSVMQALTAGVSRVQQAIITMLGAFMVTVGHTSRLFQEKDLLAKIMRCFESPSAVIRGKAFVLIYEMVHSNSDLLLSCCQARLVMYIERDSRRQTPRTPKTTPLEAQEYLNQCLELLVSGIVQRLPSVMDEILDSLDQVGGRKHPSNVQAKQLKSALPLIPVFNYLITSQVFRTCIVNDQFFDQYVRLINHVVSIESGETNIESASAAISGSEFVSSSLSILEGISQHPVLLTQHNVIVMKEVLPSLASLIACQSADTKAQALQLFGEIASVFLSQDQLGIVETKVNTVQLHTIISERLLPLFEPILLDQDPLPSYALKLILTLIEHDVSFIKQIEGHGLIAVIFQVLVDHQNNALGRVVQAVVALLNCLVTHKETNMKELYEQGLIDQITNIFFEVWNSVCEGEGGGKDVKTSVMMLLTLLDTLNAILRYVSEVVRRALQVKNKGGSGAQKEAELGEQLLMMNKSLTDLTSLLTQLLCYEDTEIQDLALKCLSLLVQLFGGESRDAMSSENIECYCKALRVSEPKKQKVLLRIIKRLLNTDSRHLSCLKKSGDELAETIKSLANTASSHADIGLSSVAAEILKMIGCV</sequence>
<dbReference type="CDD" id="cd14010">
    <property type="entry name" value="STKc_ULK4"/>
    <property type="match status" value="1"/>
</dbReference>
<dbReference type="SUPFAM" id="SSF48371">
    <property type="entry name" value="ARM repeat"/>
    <property type="match status" value="1"/>
</dbReference>
<dbReference type="SUPFAM" id="SSF56112">
    <property type="entry name" value="Protein kinase-like (PK-like)"/>
    <property type="match status" value="1"/>
</dbReference>
<dbReference type="PANTHER" id="PTHR46240">
    <property type="entry name" value="SER/THR PROTEIN KINASE ULK4"/>
    <property type="match status" value="1"/>
</dbReference>